<sequence>MKESTKKEIYSWVKSIVFAFIITFICRVFIFIPTTVFGESMLPTFNNEDRIVVSKTSEIQRSDVIVFDAPDMAGKQYIKRVIGLPGDSIEMKDDVLLNDSNGAFYSIPEGFTFPLQQSDRLVEQTIGDKYK</sequence>
<dbReference type="Gene3D" id="2.10.109.10">
    <property type="entry name" value="Umud Fragment, subunit A"/>
    <property type="match status" value="1"/>
</dbReference>
<dbReference type="EC" id="3.4.21.89" evidence="3 6"/>
<comment type="subcellular location">
    <subcellularLocation>
        <location evidence="2">Cell membrane</location>
        <topology evidence="2">Single-pass type II membrane protein</topology>
    </subcellularLocation>
    <subcellularLocation>
        <location evidence="7">Membrane</location>
        <topology evidence="7">Single-pass type II membrane protein</topology>
    </subcellularLocation>
</comment>
<comment type="catalytic activity">
    <reaction evidence="1 6">
        <text>Cleavage of hydrophobic, N-terminal signal or leader sequences from secreted and periplasmic proteins.</text>
        <dbReference type="EC" id="3.4.21.89"/>
    </reaction>
</comment>
<evidence type="ECO:0000256" key="4">
    <source>
        <dbReference type="ARBA" id="ARBA00022670"/>
    </source>
</evidence>
<gene>
    <name evidence="9" type="ORF">J2S17_002263</name>
</gene>
<dbReference type="NCBIfam" id="TIGR02227">
    <property type="entry name" value="sigpep_I_bact"/>
    <property type="match status" value="1"/>
</dbReference>
<dbReference type="EMBL" id="JAUSUB010000008">
    <property type="protein sequence ID" value="MDQ0270388.1"/>
    <property type="molecule type" value="Genomic_DNA"/>
</dbReference>
<evidence type="ECO:0000313" key="10">
    <source>
        <dbReference type="Proteomes" id="UP001238088"/>
    </source>
</evidence>
<dbReference type="RefSeq" id="WP_307474779.1">
    <property type="nucleotide sequence ID" value="NZ_JAUSUB010000008.1"/>
</dbReference>
<keyword evidence="4 6" id="KW-0645">Protease</keyword>
<keyword evidence="6" id="KW-0812">Transmembrane</keyword>
<evidence type="ECO:0000256" key="1">
    <source>
        <dbReference type="ARBA" id="ARBA00000677"/>
    </source>
</evidence>
<keyword evidence="5 6" id="KW-0378">Hydrolase</keyword>
<dbReference type="CDD" id="cd06530">
    <property type="entry name" value="S26_SPase_I"/>
    <property type="match status" value="1"/>
</dbReference>
<dbReference type="InterPro" id="IPR019533">
    <property type="entry name" value="Peptidase_S26"/>
</dbReference>
<evidence type="ECO:0000256" key="6">
    <source>
        <dbReference type="RuleBase" id="RU003993"/>
    </source>
</evidence>
<feature type="transmembrane region" description="Helical" evidence="6">
    <location>
        <begin position="12"/>
        <end position="32"/>
    </location>
</feature>
<dbReference type="Proteomes" id="UP001238088">
    <property type="component" value="Unassembled WGS sequence"/>
</dbReference>
<comment type="caution">
    <text evidence="9">The sequence shown here is derived from an EMBL/GenBank/DDBJ whole genome shotgun (WGS) entry which is preliminary data.</text>
</comment>
<dbReference type="PANTHER" id="PTHR43390">
    <property type="entry name" value="SIGNAL PEPTIDASE I"/>
    <property type="match status" value="1"/>
</dbReference>
<comment type="similarity">
    <text evidence="7">Belongs to the peptidase S26 family.</text>
</comment>
<reference evidence="9 10" key="1">
    <citation type="submission" date="2023-07" db="EMBL/GenBank/DDBJ databases">
        <title>Genomic Encyclopedia of Type Strains, Phase IV (KMG-IV): sequencing the most valuable type-strain genomes for metagenomic binning, comparative biology and taxonomic classification.</title>
        <authorList>
            <person name="Goeker M."/>
        </authorList>
    </citation>
    <scope>NUCLEOTIDE SEQUENCE [LARGE SCALE GENOMIC DNA]</scope>
    <source>
        <strain evidence="9 10">DSM 23494</strain>
    </source>
</reference>
<evidence type="ECO:0000256" key="7">
    <source>
        <dbReference type="RuleBase" id="RU362042"/>
    </source>
</evidence>
<keyword evidence="6" id="KW-0472">Membrane</keyword>
<dbReference type="SUPFAM" id="SSF51306">
    <property type="entry name" value="LexA/Signal peptidase"/>
    <property type="match status" value="1"/>
</dbReference>
<dbReference type="InterPro" id="IPR000223">
    <property type="entry name" value="Pept_S26A_signal_pept_1"/>
</dbReference>
<dbReference type="PROSITE" id="PS00760">
    <property type="entry name" value="SPASE_I_2"/>
    <property type="match status" value="1"/>
</dbReference>
<feature type="domain" description="Peptidase S26" evidence="8">
    <location>
        <begin position="11"/>
        <end position="97"/>
    </location>
</feature>
<protein>
    <recommendedName>
        <fullName evidence="3 6">Signal peptidase I</fullName>
        <ecNumber evidence="3 6">3.4.21.89</ecNumber>
    </recommendedName>
</protein>
<evidence type="ECO:0000256" key="5">
    <source>
        <dbReference type="ARBA" id="ARBA00022801"/>
    </source>
</evidence>
<dbReference type="PANTHER" id="PTHR43390:SF8">
    <property type="entry name" value="SIGNAL PEPTIDASE I"/>
    <property type="match status" value="1"/>
</dbReference>
<keyword evidence="10" id="KW-1185">Reference proteome</keyword>
<proteinExistence type="inferred from homology"/>
<dbReference type="InterPro" id="IPR036286">
    <property type="entry name" value="LexA/Signal_pep-like_sf"/>
</dbReference>
<organism evidence="9 10">
    <name type="scientific">Cytobacillus purgationiresistens</name>
    <dbReference type="NCBI Taxonomy" id="863449"/>
    <lineage>
        <taxon>Bacteria</taxon>
        <taxon>Bacillati</taxon>
        <taxon>Bacillota</taxon>
        <taxon>Bacilli</taxon>
        <taxon>Bacillales</taxon>
        <taxon>Bacillaceae</taxon>
        <taxon>Cytobacillus</taxon>
    </lineage>
</organism>
<evidence type="ECO:0000256" key="3">
    <source>
        <dbReference type="ARBA" id="ARBA00013208"/>
    </source>
</evidence>
<dbReference type="PRINTS" id="PR00727">
    <property type="entry name" value="LEADERPTASE"/>
</dbReference>
<evidence type="ECO:0000259" key="8">
    <source>
        <dbReference type="Pfam" id="PF10502"/>
    </source>
</evidence>
<keyword evidence="6" id="KW-1133">Transmembrane helix</keyword>
<dbReference type="InterPro" id="IPR019757">
    <property type="entry name" value="Pept_S26A_signal_pept_1_Lys-AS"/>
</dbReference>
<evidence type="ECO:0000256" key="2">
    <source>
        <dbReference type="ARBA" id="ARBA00004401"/>
    </source>
</evidence>
<name>A0ABU0AGK4_9BACI</name>
<dbReference type="InterPro" id="IPR019756">
    <property type="entry name" value="Pept_S26A_signal_pept_1_Ser-AS"/>
</dbReference>
<accession>A0ABU0AGK4</accession>
<dbReference type="PROSITE" id="PS00501">
    <property type="entry name" value="SPASE_I_1"/>
    <property type="match status" value="1"/>
</dbReference>
<evidence type="ECO:0000313" key="9">
    <source>
        <dbReference type="EMBL" id="MDQ0270388.1"/>
    </source>
</evidence>
<dbReference type="Pfam" id="PF10502">
    <property type="entry name" value="Peptidase_S26"/>
    <property type="match status" value="1"/>
</dbReference>